<accession>A0A1I4ISM6</accession>
<keyword evidence="1" id="KW-0472">Membrane</keyword>
<feature type="transmembrane region" description="Helical" evidence="1">
    <location>
        <begin position="64"/>
        <end position="82"/>
    </location>
</feature>
<dbReference type="InParanoid" id="A0A1I4ISM6"/>
<keyword evidence="3" id="KW-1185">Reference proteome</keyword>
<dbReference type="EMBL" id="FOSW01000013">
    <property type="protein sequence ID" value="SFL57295.1"/>
    <property type="molecule type" value="Genomic_DNA"/>
</dbReference>
<name>A0A1I4ISM6_9ACTN</name>
<keyword evidence="1" id="KW-1133">Transmembrane helix</keyword>
<feature type="transmembrane region" description="Helical" evidence="1">
    <location>
        <begin position="89"/>
        <end position="110"/>
    </location>
</feature>
<dbReference type="AlphaFoldDB" id="A0A1I4ISM6"/>
<keyword evidence="1" id="KW-0812">Transmembrane</keyword>
<evidence type="ECO:0000313" key="3">
    <source>
        <dbReference type="Proteomes" id="UP000199152"/>
    </source>
</evidence>
<evidence type="ECO:0000313" key="2">
    <source>
        <dbReference type="EMBL" id="SFL57295.1"/>
    </source>
</evidence>
<dbReference type="Proteomes" id="UP000199152">
    <property type="component" value="Unassembled WGS sequence"/>
</dbReference>
<evidence type="ECO:0000256" key="1">
    <source>
        <dbReference type="SAM" id="Phobius"/>
    </source>
</evidence>
<reference evidence="3" key="1">
    <citation type="submission" date="2016-10" db="EMBL/GenBank/DDBJ databases">
        <authorList>
            <person name="Varghese N."/>
            <person name="Submissions S."/>
        </authorList>
    </citation>
    <scope>NUCLEOTIDE SEQUENCE [LARGE SCALE GENOMIC DNA]</scope>
    <source>
        <strain evidence="3">DSM 45317</strain>
    </source>
</reference>
<organism evidence="2 3">
    <name type="scientific">Geodermatophilus ruber</name>
    <dbReference type="NCBI Taxonomy" id="504800"/>
    <lineage>
        <taxon>Bacteria</taxon>
        <taxon>Bacillati</taxon>
        <taxon>Actinomycetota</taxon>
        <taxon>Actinomycetes</taxon>
        <taxon>Geodermatophilales</taxon>
        <taxon>Geodermatophilaceae</taxon>
        <taxon>Geodermatophilus</taxon>
    </lineage>
</organism>
<dbReference type="OrthoDB" id="5198744at2"/>
<sequence>MTTSERTAVRAHTDDVVGRRVYTGLTGLTALAVLLQGVWAGLFLQHDGQRDVAAGWIVLHARDGEVAIALAVLAAGWALIRLRSRRDLVIGAIVLAVLLVVEAYLGGLIYLDGVTALTPVHVPLALLIMGLAVWLPLRASEWPGGRASGR</sequence>
<feature type="transmembrane region" description="Helical" evidence="1">
    <location>
        <begin position="21"/>
        <end position="44"/>
    </location>
</feature>
<dbReference type="RefSeq" id="WP_091328006.1">
    <property type="nucleotide sequence ID" value="NZ_FOSW01000013.1"/>
</dbReference>
<gene>
    <name evidence="2" type="ORF">SAMN04488085_113112</name>
</gene>
<dbReference type="STRING" id="504800.SAMN04488085_113112"/>
<feature type="transmembrane region" description="Helical" evidence="1">
    <location>
        <begin position="116"/>
        <end position="137"/>
    </location>
</feature>
<protein>
    <submittedName>
        <fullName evidence="2">Uncharacterized protein</fullName>
    </submittedName>
</protein>
<proteinExistence type="predicted"/>